<dbReference type="AlphaFoldDB" id="A0A067E0H9"/>
<protein>
    <submittedName>
        <fullName evidence="1">Uncharacterized protein</fullName>
    </submittedName>
</protein>
<evidence type="ECO:0000313" key="2">
    <source>
        <dbReference type="Proteomes" id="UP000027120"/>
    </source>
</evidence>
<gene>
    <name evidence="1" type="ORF">CISIN_1g0398061mg</name>
</gene>
<evidence type="ECO:0000313" key="1">
    <source>
        <dbReference type="EMBL" id="KDO44727.1"/>
    </source>
</evidence>
<dbReference type="EMBL" id="KK785290">
    <property type="protein sequence ID" value="KDO44727.1"/>
    <property type="molecule type" value="Genomic_DNA"/>
</dbReference>
<organism evidence="1 2">
    <name type="scientific">Citrus sinensis</name>
    <name type="common">Sweet orange</name>
    <name type="synonym">Citrus aurantium var. sinensis</name>
    <dbReference type="NCBI Taxonomy" id="2711"/>
    <lineage>
        <taxon>Eukaryota</taxon>
        <taxon>Viridiplantae</taxon>
        <taxon>Streptophyta</taxon>
        <taxon>Embryophyta</taxon>
        <taxon>Tracheophyta</taxon>
        <taxon>Spermatophyta</taxon>
        <taxon>Magnoliopsida</taxon>
        <taxon>eudicotyledons</taxon>
        <taxon>Gunneridae</taxon>
        <taxon>Pentapetalae</taxon>
        <taxon>rosids</taxon>
        <taxon>malvids</taxon>
        <taxon>Sapindales</taxon>
        <taxon>Rutaceae</taxon>
        <taxon>Aurantioideae</taxon>
        <taxon>Citrus</taxon>
    </lineage>
</organism>
<name>A0A067E0H9_CITSI</name>
<sequence length="20" mass="2165">MWSTPNSEARLSGIGNAFVK</sequence>
<keyword evidence="2" id="KW-1185">Reference proteome</keyword>
<proteinExistence type="predicted"/>
<dbReference type="Proteomes" id="UP000027120">
    <property type="component" value="Unassembled WGS sequence"/>
</dbReference>
<reference evidence="1 2" key="1">
    <citation type="submission" date="2014-04" db="EMBL/GenBank/DDBJ databases">
        <authorList>
            <consortium name="International Citrus Genome Consortium"/>
            <person name="Gmitter F."/>
            <person name="Chen C."/>
            <person name="Farmerie W."/>
            <person name="Harkins T."/>
            <person name="Desany B."/>
            <person name="Mohiuddin M."/>
            <person name="Kodira C."/>
            <person name="Borodovsky M."/>
            <person name="Lomsadze A."/>
            <person name="Burns P."/>
            <person name="Jenkins J."/>
            <person name="Prochnik S."/>
            <person name="Shu S."/>
            <person name="Chapman J."/>
            <person name="Pitluck S."/>
            <person name="Schmutz J."/>
            <person name="Rokhsar D."/>
        </authorList>
    </citation>
    <scope>NUCLEOTIDE SEQUENCE</scope>
</reference>
<feature type="non-terminal residue" evidence="1">
    <location>
        <position position="20"/>
    </location>
</feature>
<accession>A0A067E0H9</accession>